<organism evidence="2 3">
    <name type="scientific">Schinkia azotoformans LMG 9581</name>
    <dbReference type="NCBI Taxonomy" id="1131731"/>
    <lineage>
        <taxon>Bacteria</taxon>
        <taxon>Bacillati</taxon>
        <taxon>Bacillota</taxon>
        <taxon>Bacilli</taxon>
        <taxon>Bacillales</taxon>
        <taxon>Bacillaceae</taxon>
        <taxon>Calidifontibacillus/Schinkia group</taxon>
        <taxon>Schinkia</taxon>
    </lineage>
</organism>
<dbReference type="Proteomes" id="UP000006315">
    <property type="component" value="Unassembled WGS sequence"/>
</dbReference>
<dbReference type="STRING" id="1131731.BAZO_12889"/>
<dbReference type="InterPro" id="IPR056111">
    <property type="entry name" value="DUF7694"/>
</dbReference>
<name>K6D8L6_SCHAZ</name>
<sequence>MKTESIIEVKLPKFVVKQMKKNGSDNIKSYDYGDCAIIVSRNDGRWHYSISHANRIPTFDEIMKIKSLLFPDIMMEMVSVSQQSNCFIVHFFESTVDKNKNFEKGFYH</sequence>
<dbReference type="EMBL" id="AJLR01000115">
    <property type="protein sequence ID" value="EKN64649.1"/>
    <property type="molecule type" value="Genomic_DNA"/>
</dbReference>
<evidence type="ECO:0000313" key="3">
    <source>
        <dbReference type="Proteomes" id="UP000006315"/>
    </source>
</evidence>
<feature type="domain" description="DUF7694" evidence="1">
    <location>
        <begin position="37"/>
        <end position="93"/>
    </location>
</feature>
<dbReference type="GeneID" id="89470829"/>
<accession>K6D8L6</accession>
<comment type="caution">
    <text evidence="2">The sequence shown here is derived from an EMBL/GenBank/DDBJ whole genome shotgun (WGS) entry which is preliminary data.</text>
</comment>
<gene>
    <name evidence="2" type="ORF">BAZO_12889</name>
</gene>
<protein>
    <recommendedName>
        <fullName evidence="1">DUF7694 domain-containing protein</fullName>
    </recommendedName>
</protein>
<dbReference type="PATRIC" id="fig|1131731.3.peg.2640"/>
<reference evidence="2 3" key="1">
    <citation type="journal article" date="2012" name="Front. Microbiol.">
        <title>Redundancy and modularity in membrane-associated dissimilatory nitrate reduction in Bacillus.</title>
        <authorList>
            <person name="Heylen K."/>
            <person name="Keltjens J."/>
        </authorList>
    </citation>
    <scope>NUCLEOTIDE SEQUENCE [LARGE SCALE GENOMIC DNA]</scope>
    <source>
        <strain evidence="2 3">LMG 9581</strain>
    </source>
</reference>
<dbReference type="Pfam" id="PF24746">
    <property type="entry name" value="DUF7694"/>
    <property type="match status" value="1"/>
</dbReference>
<dbReference type="RefSeq" id="WP_003331958.1">
    <property type="nucleotide sequence ID" value="NZ_AJLR01000115.1"/>
</dbReference>
<proteinExistence type="predicted"/>
<evidence type="ECO:0000259" key="1">
    <source>
        <dbReference type="Pfam" id="PF24746"/>
    </source>
</evidence>
<evidence type="ECO:0000313" key="2">
    <source>
        <dbReference type="EMBL" id="EKN64649.1"/>
    </source>
</evidence>
<keyword evidence="3" id="KW-1185">Reference proteome</keyword>
<dbReference type="AlphaFoldDB" id="K6D8L6"/>